<proteinExistence type="predicted"/>
<name>A0ABR0GT33_9PEZI</name>
<protein>
    <submittedName>
        <fullName evidence="2">Uncharacterized protein</fullName>
    </submittedName>
</protein>
<feature type="region of interest" description="Disordered" evidence="1">
    <location>
        <begin position="1"/>
        <end position="25"/>
    </location>
</feature>
<evidence type="ECO:0000256" key="1">
    <source>
        <dbReference type="SAM" id="MobiDB-lite"/>
    </source>
</evidence>
<evidence type="ECO:0000313" key="2">
    <source>
        <dbReference type="EMBL" id="KAK4658922.1"/>
    </source>
</evidence>
<evidence type="ECO:0000313" key="3">
    <source>
        <dbReference type="Proteomes" id="UP001323405"/>
    </source>
</evidence>
<organism evidence="2 3">
    <name type="scientific">Podospora pseudocomata</name>
    <dbReference type="NCBI Taxonomy" id="2093779"/>
    <lineage>
        <taxon>Eukaryota</taxon>
        <taxon>Fungi</taxon>
        <taxon>Dikarya</taxon>
        <taxon>Ascomycota</taxon>
        <taxon>Pezizomycotina</taxon>
        <taxon>Sordariomycetes</taxon>
        <taxon>Sordariomycetidae</taxon>
        <taxon>Sordariales</taxon>
        <taxon>Podosporaceae</taxon>
        <taxon>Podospora</taxon>
    </lineage>
</organism>
<keyword evidence="3" id="KW-1185">Reference proteome</keyword>
<accession>A0ABR0GT33</accession>
<dbReference type="Proteomes" id="UP001323405">
    <property type="component" value="Unassembled WGS sequence"/>
</dbReference>
<reference evidence="2 3" key="1">
    <citation type="journal article" date="2023" name="bioRxiv">
        <title>High-quality genome assemblies of four members of thePodospora anserinaspecies complex.</title>
        <authorList>
            <person name="Ament-Velasquez S.L."/>
            <person name="Vogan A.A."/>
            <person name="Wallerman O."/>
            <person name="Hartmann F."/>
            <person name="Gautier V."/>
            <person name="Silar P."/>
            <person name="Giraud T."/>
            <person name="Johannesson H."/>
        </authorList>
    </citation>
    <scope>NUCLEOTIDE SEQUENCE [LARGE SCALE GENOMIC DNA]</scope>
    <source>
        <strain evidence="2 3">CBS 415.72m</strain>
    </source>
</reference>
<dbReference type="RefSeq" id="XP_062747894.1">
    <property type="nucleotide sequence ID" value="XM_062882786.1"/>
</dbReference>
<dbReference type="GeneID" id="87902274"/>
<sequence length="74" mass="7788">MRFQSSAQAQGKKEGGQNGTVPEGLHRCCNPRGPCGLAAAVEINRSHWLEQSARRGTPAARPDNCVGPDSCVGL</sequence>
<dbReference type="EMBL" id="JAFFHA010000001">
    <property type="protein sequence ID" value="KAK4658922.1"/>
    <property type="molecule type" value="Genomic_DNA"/>
</dbReference>
<gene>
    <name evidence="2" type="ORF">QC762_0003510</name>
</gene>
<comment type="caution">
    <text evidence="2">The sequence shown here is derived from an EMBL/GenBank/DDBJ whole genome shotgun (WGS) entry which is preliminary data.</text>
</comment>